<dbReference type="EC" id="2.4.1.221" evidence="6"/>
<feature type="domain" description="RecA family profile 2" evidence="27">
    <location>
        <begin position="307"/>
        <end position="371"/>
    </location>
</feature>
<dbReference type="InterPro" id="IPR020588">
    <property type="entry name" value="RecA_ATP-bd"/>
</dbReference>
<comment type="subunit">
    <text evidence="23">Forms linear homooligomers, giving rise to a RAD51 nucleoprotein filament, which is essential for strand-pairing reactions during DNA recombination.</text>
</comment>
<evidence type="ECO:0000256" key="7">
    <source>
        <dbReference type="ARBA" id="ARBA00021745"/>
    </source>
</evidence>
<comment type="function">
    <text evidence="22">Plays an important role in homologous strand exchange, a key step in DNA repair through homologous recombination (HR). Binds to single-stranded DNA in an ATP-dependent manner to form nucleoprotein filaments which are essential for the homology search and strand exchange. Catalyzes the recognition of homology and strand exchange between homologous DNA partners to form a joint molecule between a processed DNA break and the repair template. Recruited to resolve stalled replication forks during replication stress. Also involved in interstrand cross-link repair.</text>
</comment>
<dbReference type="SUPFAM" id="SSF47794">
    <property type="entry name" value="Rad51 N-terminal domain-like"/>
    <property type="match status" value="1"/>
</dbReference>
<keyword evidence="10 24" id="KW-0547">Nucleotide-binding</keyword>
<keyword evidence="13" id="KW-0914">Notch signaling pathway</keyword>
<comment type="catalytic activity">
    <reaction evidence="21">
        <text>L-seryl-[protein] + GDP-beta-L-fucose = 3-O-(alpha-L-fucosyl)-L-seryl-[protein] + GDP + H(+)</text>
        <dbReference type="Rhea" id="RHEA:63644"/>
        <dbReference type="Rhea" id="RHEA-COMP:9863"/>
        <dbReference type="Rhea" id="RHEA-COMP:17914"/>
        <dbReference type="ChEBI" id="CHEBI:15378"/>
        <dbReference type="ChEBI" id="CHEBI:29999"/>
        <dbReference type="ChEBI" id="CHEBI:57273"/>
        <dbReference type="ChEBI" id="CHEBI:58189"/>
        <dbReference type="ChEBI" id="CHEBI:189632"/>
        <dbReference type="EC" id="2.4.1.221"/>
    </reaction>
    <physiologicalReaction direction="left-to-right" evidence="21">
        <dbReference type="Rhea" id="RHEA:63645"/>
    </physiologicalReaction>
</comment>
<dbReference type="Pfam" id="PF08423">
    <property type="entry name" value="Rad51"/>
    <property type="match status" value="1"/>
</dbReference>
<evidence type="ECO:0000256" key="14">
    <source>
        <dbReference type="ARBA" id="ARBA00023157"/>
    </source>
</evidence>
<reference evidence="28 29" key="1">
    <citation type="submission" date="2015-04" db="EMBL/GenBank/DDBJ databases">
        <authorList>
            <person name="Syromyatnikov M.Y."/>
            <person name="Popov V.N."/>
        </authorList>
    </citation>
    <scope>NUCLEOTIDE SEQUENCE [LARGE SCALE GENOMIC DNA]</scope>
</reference>
<comment type="pathway">
    <text evidence="3">Protein modification; protein glycosylation.</text>
</comment>
<protein>
    <recommendedName>
        <fullName evidence="7">GDP-fucose protein O-fucosyltransferase 1</fullName>
        <ecNumber evidence="6">2.4.1.221</ecNumber>
    </recommendedName>
    <alternativeName>
        <fullName evidence="19">Peptide-O-fucosyltransferase 1</fullName>
    </alternativeName>
</protein>
<evidence type="ECO:0000256" key="4">
    <source>
        <dbReference type="ARBA" id="ARBA00007095"/>
    </source>
</evidence>
<dbReference type="Pfam" id="PF10250">
    <property type="entry name" value="O-FucT"/>
    <property type="match status" value="1"/>
</dbReference>
<evidence type="ECO:0000256" key="6">
    <source>
        <dbReference type="ARBA" id="ARBA00012196"/>
    </source>
</evidence>
<dbReference type="GO" id="GO:0005524">
    <property type="term" value="F:ATP binding"/>
    <property type="evidence" value="ECO:0007669"/>
    <property type="project" value="UniProtKB-KW"/>
</dbReference>
<keyword evidence="11" id="KW-0256">Endoplasmic reticulum</keyword>
<keyword evidence="29" id="KW-1185">Reference proteome</keyword>
<evidence type="ECO:0000256" key="20">
    <source>
        <dbReference type="ARBA" id="ARBA00047273"/>
    </source>
</evidence>
<dbReference type="GO" id="GO:0003690">
    <property type="term" value="F:double-stranded DNA binding"/>
    <property type="evidence" value="ECO:0007669"/>
    <property type="project" value="InterPro"/>
</dbReference>
<sequence>MSVQAQASTSKTKQKSSNKSATKTTPAVENDEVAGAIAAAVENEEEEETGPRLISKLEGVNGITSGDIKKLMEAGYHTMESVAQALKKNLALIKGISEAKIDKLQAEASKYVDMSFSTASEIHAKRADLISLTSGSRELDKLLGGGFETGSITEIFGEFRTGKTQICHTLAVTCQLPISQGGGEGKCLYIDTEGTFRPERLLPVAEKLKLNGQEVLDNVAYARAFNTDHQMQLLIQASAMMSESRYALLIVDSATALYRTDYSGRSELSSRQMHLGRFLRHLLRMADEFGVAVVITNQVVAQVEGGGGMFQQDPKKPIGGNIIAHASTTRLYLRKARGENRVCKIYDSPCLPESEATFSINADESFSNEVKVEEDPNGYITYCPCMGRFGNQADHFIGALAFAHALERTLILPPWVEYRKGEAKSIQIPFKTYFKVDSLQEYTNVVTMEDFMEQLADSIWPVNERISFCYMERLKLDGTSSGSCNAKEGNPFFSFWETFKIDFAGSEFFGPKLNYDVVHRGMDKLWREEYSAAKWKVIAFTGAPAAFPVQQEHLHLQKYLQWSDEIDMKANDFIRNILPRGAFIGLHLRNGIDWIRACEHVKDAKNLFASPQCLGYNNEKGELTMEMCYPSQEFIIRKIKRLVKKVKEVQKKNEIKSIFVASDNNHMIEYLNDYLRRMNIKAFKLPENNPHVDLAILGRANYFIGNCVSSFSAFVKRERDIRGFPSEFWGYPVEKSHRKNQHEEL</sequence>
<dbReference type="GO" id="GO:0007219">
    <property type="term" value="P:Notch signaling pathway"/>
    <property type="evidence" value="ECO:0007669"/>
    <property type="project" value="UniProtKB-KW"/>
</dbReference>
<keyword evidence="14" id="KW-1015">Disulfide bond</keyword>
<dbReference type="GO" id="GO:0006004">
    <property type="term" value="P:fucose metabolic process"/>
    <property type="evidence" value="ECO:0007669"/>
    <property type="project" value="UniProtKB-KW"/>
</dbReference>
<evidence type="ECO:0000256" key="21">
    <source>
        <dbReference type="ARBA" id="ARBA00048647"/>
    </source>
</evidence>
<evidence type="ECO:0000256" key="12">
    <source>
        <dbReference type="ARBA" id="ARBA00022840"/>
    </source>
</evidence>
<evidence type="ECO:0000256" key="2">
    <source>
        <dbReference type="ARBA" id="ARBA00004240"/>
    </source>
</evidence>
<evidence type="ECO:0000256" key="13">
    <source>
        <dbReference type="ARBA" id="ARBA00022976"/>
    </source>
</evidence>
<dbReference type="GO" id="GO:0003697">
    <property type="term" value="F:single-stranded DNA binding"/>
    <property type="evidence" value="ECO:0007669"/>
    <property type="project" value="InterPro"/>
</dbReference>
<dbReference type="AlphaFoldDB" id="A0A1J1IZC1"/>
<dbReference type="Gene3D" id="3.40.50.11340">
    <property type="match status" value="1"/>
</dbReference>
<dbReference type="InterPro" id="IPR003593">
    <property type="entry name" value="AAA+_ATPase"/>
</dbReference>
<evidence type="ECO:0000256" key="15">
    <source>
        <dbReference type="ARBA" id="ARBA00023180"/>
    </source>
</evidence>
<evidence type="ECO:0000256" key="19">
    <source>
        <dbReference type="ARBA" id="ARBA00033080"/>
    </source>
</evidence>
<dbReference type="GO" id="GO:0046922">
    <property type="term" value="F:peptide-O-fucosyltransferase activity"/>
    <property type="evidence" value="ECO:0007669"/>
    <property type="project" value="UniProtKB-EC"/>
</dbReference>
<feature type="compositionally biased region" description="Low complexity" evidence="25">
    <location>
        <begin position="1"/>
        <end position="25"/>
    </location>
</feature>
<evidence type="ECO:0000256" key="25">
    <source>
        <dbReference type="SAM" id="MobiDB-lite"/>
    </source>
</evidence>
<dbReference type="Pfam" id="PF14520">
    <property type="entry name" value="HHH_5"/>
    <property type="match status" value="1"/>
</dbReference>
<dbReference type="EMBL" id="CVRI01000064">
    <property type="protein sequence ID" value="CRL05440.1"/>
    <property type="molecule type" value="Genomic_DNA"/>
</dbReference>
<dbReference type="PROSITE" id="PS50162">
    <property type="entry name" value="RECA_2"/>
    <property type="match status" value="1"/>
</dbReference>
<evidence type="ECO:0000256" key="17">
    <source>
        <dbReference type="ARBA" id="ARBA00023253"/>
    </source>
</evidence>
<keyword evidence="16" id="KW-0539">Nucleus</keyword>
<keyword evidence="8" id="KW-0328">Glycosyltransferase</keyword>
<evidence type="ECO:0000259" key="26">
    <source>
        <dbReference type="PROSITE" id="PS50162"/>
    </source>
</evidence>
<dbReference type="GO" id="GO:1990426">
    <property type="term" value="P:mitotic recombination-dependent replication fork processing"/>
    <property type="evidence" value="ECO:0007669"/>
    <property type="project" value="InterPro"/>
</dbReference>
<evidence type="ECO:0000256" key="8">
    <source>
        <dbReference type="ARBA" id="ARBA00022676"/>
    </source>
</evidence>
<dbReference type="FunFam" id="3.40.50.300:FF:000092">
    <property type="entry name" value="DNA repair protein Rad51 homolog"/>
    <property type="match status" value="1"/>
</dbReference>
<evidence type="ECO:0000256" key="3">
    <source>
        <dbReference type="ARBA" id="ARBA00004922"/>
    </source>
</evidence>
<dbReference type="Gene3D" id="3.40.50.11350">
    <property type="match status" value="1"/>
</dbReference>
<dbReference type="CDD" id="cd19513">
    <property type="entry name" value="Rad51"/>
    <property type="match status" value="1"/>
</dbReference>
<dbReference type="SUPFAM" id="SSF52540">
    <property type="entry name" value="P-loop containing nucleoside triphosphate hydrolases"/>
    <property type="match status" value="1"/>
</dbReference>
<keyword evidence="17" id="KW-0294">Fucose metabolism</keyword>
<keyword evidence="15" id="KW-0325">Glycoprotein</keyword>
<evidence type="ECO:0000259" key="27">
    <source>
        <dbReference type="PROSITE" id="PS50163"/>
    </source>
</evidence>
<organism evidence="28 29">
    <name type="scientific">Clunio marinus</name>
    <dbReference type="NCBI Taxonomy" id="568069"/>
    <lineage>
        <taxon>Eukaryota</taxon>
        <taxon>Metazoa</taxon>
        <taxon>Ecdysozoa</taxon>
        <taxon>Arthropoda</taxon>
        <taxon>Hexapoda</taxon>
        <taxon>Insecta</taxon>
        <taxon>Pterygota</taxon>
        <taxon>Neoptera</taxon>
        <taxon>Endopterygota</taxon>
        <taxon>Diptera</taxon>
        <taxon>Nematocera</taxon>
        <taxon>Chironomoidea</taxon>
        <taxon>Chironomidae</taxon>
        <taxon>Clunio</taxon>
    </lineage>
</organism>
<dbReference type="PANTHER" id="PTHR21420">
    <property type="entry name" value="GDP-FUCOSE PROTEIN O-FUCOSYLTRANSFERASE 1"/>
    <property type="match status" value="1"/>
</dbReference>
<dbReference type="GO" id="GO:0005783">
    <property type="term" value="C:endoplasmic reticulum"/>
    <property type="evidence" value="ECO:0007669"/>
    <property type="project" value="UniProtKB-SubCell"/>
</dbReference>
<dbReference type="InterPro" id="IPR013632">
    <property type="entry name" value="Rad51_C"/>
</dbReference>
<comment type="similarity">
    <text evidence="5">Belongs to the glycosyltransferase 65 family.</text>
</comment>
<dbReference type="InterPro" id="IPR020587">
    <property type="entry name" value="RecA_monomer-monomer_interface"/>
</dbReference>
<dbReference type="STRING" id="568069.A0A1J1IZC1"/>
<dbReference type="NCBIfam" id="NF003301">
    <property type="entry name" value="PRK04301.1"/>
    <property type="match status" value="1"/>
</dbReference>
<dbReference type="GO" id="GO:0000724">
    <property type="term" value="P:double-strand break repair via homologous recombination"/>
    <property type="evidence" value="ECO:0007669"/>
    <property type="project" value="InterPro"/>
</dbReference>
<keyword evidence="12 24" id="KW-0067">ATP-binding</keyword>
<dbReference type="Gene3D" id="1.10.150.20">
    <property type="entry name" value="5' to 3' exonuclease, C-terminal subdomain"/>
    <property type="match status" value="1"/>
</dbReference>
<evidence type="ECO:0000256" key="5">
    <source>
        <dbReference type="ARBA" id="ARBA00010626"/>
    </source>
</evidence>
<comment type="similarity">
    <text evidence="4">Belongs to the RecA family. RAD51 subfamily.</text>
</comment>
<name>A0A1J1IZC1_9DIPT</name>
<evidence type="ECO:0000256" key="18">
    <source>
        <dbReference type="ARBA" id="ARBA00023277"/>
    </source>
</evidence>
<keyword evidence="9" id="KW-0808">Transferase</keyword>
<comment type="catalytic activity">
    <reaction evidence="20">
        <text>L-threonyl-[protein] + GDP-beta-L-fucose = 3-O-(alpha-L-fucosyl)-L-threonyl-[protein] + GDP + H(+)</text>
        <dbReference type="Rhea" id="RHEA:70491"/>
        <dbReference type="Rhea" id="RHEA-COMP:11060"/>
        <dbReference type="Rhea" id="RHEA-COMP:17915"/>
        <dbReference type="ChEBI" id="CHEBI:15378"/>
        <dbReference type="ChEBI" id="CHEBI:30013"/>
        <dbReference type="ChEBI" id="CHEBI:57273"/>
        <dbReference type="ChEBI" id="CHEBI:58189"/>
        <dbReference type="ChEBI" id="CHEBI:189631"/>
        <dbReference type="EC" id="2.4.1.221"/>
    </reaction>
    <physiologicalReaction direction="left-to-right" evidence="20">
        <dbReference type="Rhea" id="RHEA:70492"/>
    </physiologicalReaction>
</comment>
<evidence type="ECO:0000256" key="11">
    <source>
        <dbReference type="ARBA" id="ARBA00022824"/>
    </source>
</evidence>
<dbReference type="InterPro" id="IPR019378">
    <property type="entry name" value="GDP-Fuc_O-FucTrfase"/>
</dbReference>
<evidence type="ECO:0000256" key="9">
    <source>
        <dbReference type="ARBA" id="ARBA00022679"/>
    </source>
</evidence>
<evidence type="ECO:0000256" key="10">
    <source>
        <dbReference type="ARBA" id="ARBA00022741"/>
    </source>
</evidence>
<dbReference type="InterPro" id="IPR027417">
    <property type="entry name" value="P-loop_NTPase"/>
</dbReference>
<dbReference type="SMART" id="SM00382">
    <property type="entry name" value="AAA"/>
    <property type="match status" value="1"/>
</dbReference>
<dbReference type="InterPro" id="IPR011941">
    <property type="entry name" value="DNA_recomb/repair_Rad51"/>
</dbReference>
<evidence type="ECO:0000256" key="1">
    <source>
        <dbReference type="ARBA" id="ARBA00004123"/>
    </source>
</evidence>
<dbReference type="GO" id="GO:0005694">
    <property type="term" value="C:chromosome"/>
    <property type="evidence" value="ECO:0007669"/>
    <property type="project" value="UniProtKB-ARBA"/>
</dbReference>
<dbReference type="GO" id="GO:0000150">
    <property type="term" value="F:DNA strand exchange activity"/>
    <property type="evidence" value="ECO:0007669"/>
    <property type="project" value="InterPro"/>
</dbReference>
<evidence type="ECO:0000256" key="22">
    <source>
        <dbReference type="ARBA" id="ARBA00056736"/>
    </source>
</evidence>
<evidence type="ECO:0000256" key="24">
    <source>
        <dbReference type="RuleBase" id="RU003422"/>
    </source>
</evidence>
<proteinExistence type="inferred from homology"/>
<accession>A0A1J1IZC1</accession>
<keyword evidence="18" id="KW-0119">Carbohydrate metabolism</keyword>
<dbReference type="OrthoDB" id="10050276at2759"/>
<comment type="subcellular location">
    <subcellularLocation>
        <location evidence="2">Endoplasmic reticulum</location>
    </subcellularLocation>
    <subcellularLocation>
        <location evidence="1">Nucleus</location>
    </subcellularLocation>
</comment>
<dbReference type="NCBIfam" id="TIGR02239">
    <property type="entry name" value="recomb_RAD51"/>
    <property type="match status" value="1"/>
</dbReference>
<dbReference type="GO" id="GO:0140664">
    <property type="term" value="F:ATP-dependent DNA damage sensor activity"/>
    <property type="evidence" value="ECO:0007669"/>
    <property type="project" value="InterPro"/>
</dbReference>
<gene>
    <name evidence="28" type="ORF">CLUMA_CG018246</name>
</gene>
<dbReference type="PANTHER" id="PTHR21420:SF10">
    <property type="entry name" value="GDP-FUCOSE PROTEIN O-FUCOSYLTRANSFERASE 1"/>
    <property type="match status" value="1"/>
</dbReference>
<feature type="region of interest" description="Disordered" evidence="25">
    <location>
        <begin position="1"/>
        <end position="33"/>
    </location>
</feature>
<dbReference type="Proteomes" id="UP000183832">
    <property type="component" value="Unassembled WGS sequence"/>
</dbReference>
<dbReference type="PROSITE" id="PS50163">
    <property type="entry name" value="RECA_3"/>
    <property type="match status" value="1"/>
</dbReference>
<dbReference type="Gene3D" id="3.40.50.300">
    <property type="entry name" value="P-loop containing nucleotide triphosphate hydrolases"/>
    <property type="match status" value="1"/>
</dbReference>
<evidence type="ECO:0000313" key="29">
    <source>
        <dbReference type="Proteomes" id="UP000183832"/>
    </source>
</evidence>
<evidence type="ECO:0000256" key="16">
    <source>
        <dbReference type="ARBA" id="ARBA00023242"/>
    </source>
</evidence>
<evidence type="ECO:0000256" key="23">
    <source>
        <dbReference type="ARBA" id="ARBA00062901"/>
    </source>
</evidence>
<dbReference type="CDD" id="cd11302">
    <property type="entry name" value="O-FucT-1"/>
    <property type="match status" value="1"/>
</dbReference>
<dbReference type="GO" id="GO:0005634">
    <property type="term" value="C:nucleus"/>
    <property type="evidence" value="ECO:0007669"/>
    <property type="project" value="UniProtKB-SubCell"/>
</dbReference>
<dbReference type="UniPathway" id="UPA00378"/>
<dbReference type="InterPro" id="IPR010995">
    <property type="entry name" value="DNA_repair_Rad51/TF_NusA_a-hlx"/>
</dbReference>
<dbReference type="FunFam" id="1.10.150.20:FF:000008">
    <property type="entry name" value="DNA repair protein RAD51 homolog"/>
    <property type="match status" value="1"/>
</dbReference>
<dbReference type="InterPro" id="IPR039922">
    <property type="entry name" value="POFUT1"/>
</dbReference>
<evidence type="ECO:0000313" key="28">
    <source>
        <dbReference type="EMBL" id="CRL05440.1"/>
    </source>
</evidence>
<feature type="domain" description="RecA family profile 1" evidence="26">
    <location>
        <begin position="128"/>
        <end position="299"/>
    </location>
</feature>